<dbReference type="GO" id="GO:0032259">
    <property type="term" value="P:methylation"/>
    <property type="evidence" value="ECO:0007669"/>
    <property type="project" value="UniProtKB-KW"/>
</dbReference>
<dbReference type="Pfam" id="PF04140">
    <property type="entry name" value="ICMT"/>
    <property type="match status" value="1"/>
</dbReference>
<evidence type="ECO:0000256" key="3">
    <source>
        <dbReference type="ARBA" id="ARBA00022989"/>
    </source>
</evidence>
<dbReference type="GO" id="GO:0016020">
    <property type="term" value="C:membrane"/>
    <property type="evidence" value="ECO:0007669"/>
    <property type="project" value="UniProtKB-SubCell"/>
</dbReference>
<name>A0A7Y9J3T2_9PSEU</name>
<reference evidence="5 6" key="1">
    <citation type="submission" date="2020-07" db="EMBL/GenBank/DDBJ databases">
        <title>Sequencing the genomes of 1000 actinobacteria strains.</title>
        <authorList>
            <person name="Klenk H.-P."/>
        </authorList>
    </citation>
    <scope>NUCLEOTIDE SEQUENCE [LARGE SCALE GENOMIC DNA]</scope>
    <source>
        <strain evidence="5 6">DSM 45772</strain>
    </source>
</reference>
<dbReference type="EC" id="2.1.1.100" evidence="5"/>
<evidence type="ECO:0000256" key="1">
    <source>
        <dbReference type="ARBA" id="ARBA00004141"/>
    </source>
</evidence>
<accession>A0A7Y9J3T2</accession>
<proteinExistence type="predicted"/>
<dbReference type="InterPro" id="IPR007269">
    <property type="entry name" value="ICMT_MeTrfase"/>
</dbReference>
<keyword evidence="5" id="KW-0808">Transferase</keyword>
<keyword evidence="4" id="KW-0472">Membrane</keyword>
<comment type="caution">
    <text evidence="5">The sequence shown here is derived from an EMBL/GenBank/DDBJ whole genome shotgun (WGS) entry which is preliminary data.</text>
</comment>
<evidence type="ECO:0000256" key="2">
    <source>
        <dbReference type="ARBA" id="ARBA00022692"/>
    </source>
</evidence>
<dbReference type="RefSeq" id="WP_179791982.1">
    <property type="nucleotide sequence ID" value="NZ_BAABHP010000012.1"/>
</dbReference>
<evidence type="ECO:0000256" key="4">
    <source>
        <dbReference type="ARBA" id="ARBA00023136"/>
    </source>
</evidence>
<dbReference type="AlphaFoldDB" id="A0A7Y9J3T2"/>
<comment type="subcellular location">
    <subcellularLocation>
        <location evidence="1">Membrane</location>
        <topology evidence="1">Multi-pass membrane protein</topology>
    </subcellularLocation>
</comment>
<dbReference type="InterPro" id="IPR052527">
    <property type="entry name" value="Metal_cation-efflux_comp"/>
</dbReference>
<dbReference type="EMBL" id="JACCBN010000001">
    <property type="protein sequence ID" value="NYD33969.1"/>
    <property type="molecule type" value="Genomic_DNA"/>
</dbReference>
<keyword evidence="2" id="KW-0812">Transmembrane</keyword>
<sequence length="191" mass="20634">MRRTFADLLRAGLGAGGAFAGMWAMERLRPPVTSDDAGAPENQVGIGELTRAYFFSAGAIAVSPLLADGVRLPRWCGPVGIATQLGGFGLRVWAMRTLQGHYAHTLRVVPDQSVVRIGPYRYVRHPGYASVLLLWLGAAVSARNLLAPALTLVAVGTAYRHRMDAEDALLRRELPGYAEYAATTPRLLPRP</sequence>
<gene>
    <name evidence="5" type="ORF">BJ983_000071</name>
</gene>
<dbReference type="PANTHER" id="PTHR43847:SF1">
    <property type="entry name" value="BLL3993 PROTEIN"/>
    <property type="match status" value="1"/>
</dbReference>
<keyword evidence="6" id="KW-1185">Reference proteome</keyword>
<keyword evidence="3" id="KW-1133">Transmembrane helix</keyword>
<protein>
    <submittedName>
        <fullName evidence="5">Protein-S-isoprenylcysteine O-methyltransferase</fullName>
        <ecNumber evidence="5">2.1.1.100</ecNumber>
    </submittedName>
</protein>
<dbReference type="Gene3D" id="1.20.120.1630">
    <property type="match status" value="1"/>
</dbReference>
<dbReference type="PANTHER" id="PTHR43847">
    <property type="entry name" value="BLL3993 PROTEIN"/>
    <property type="match status" value="1"/>
</dbReference>
<keyword evidence="5" id="KW-0489">Methyltransferase</keyword>
<dbReference type="GO" id="GO:0004671">
    <property type="term" value="F:protein C-terminal S-isoprenylcysteine carboxyl O-methyltransferase activity"/>
    <property type="evidence" value="ECO:0007669"/>
    <property type="project" value="UniProtKB-EC"/>
</dbReference>
<organism evidence="5 6">
    <name type="scientific">Actinomycetospora corticicola</name>
    <dbReference type="NCBI Taxonomy" id="663602"/>
    <lineage>
        <taxon>Bacteria</taxon>
        <taxon>Bacillati</taxon>
        <taxon>Actinomycetota</taxon>
        <taxon>Actinomycetes</taxon>
        <taxon>Pseudonocardiales</taxon>
        <taxon>Pseudonocardiaceae</taxon>
        <taxon>Actinomycetospora</taxon>
    </lineage>
</organism>
<evidence type="ECO:0000313" key="6">
    <source>
        <dbReference type="Proteomes" id="UP000535890"/>
    </source>
</evidence>
<evidence type="ECO:0000313" key="5">
    <source>
        <dbReference type="EMBL" id="NYD33969.1"/>
    </source>
</evidence>
<dbReference type="Proteomes" id="UP000535890">
    <property type="component" value="Unassembled WGS sequence"/>
</dbReference>